<feature type="domain" description="ABC transporter" evidence="4">
    <location>
        <begin position="5"/>
        <end position="220"/>
    </location>
</feature>
<dbReference type="EMBL" id="CP137641">
    <property type="protein sequence ID" value="WOX55528.1"/>
    <property type="molecule type" value="Genomic_DNA"/>
</dbReference>
<keyword evidence="3 5" id="KW-0067">ATP-binding</keyword>
<dbReference type="InterPro" id="IPR015854">
    <property type="entry name" value="ABC_transpr_LolD-like"/>
</dbReference>
<dbReference type="FunFam" id="3.40.50.300:FF:000032">
    <property type="entry name" value="Export ABC transporter ATP-binding protein"/>
    <property type="match status" value="1"/>
</dbReference>
<name>A0ABD8A910_9EURY</name>
<evidence type="ECO:0000256" key="1">
    <source>
        <dbReference type="ARBA" id="ARBA00022448"/>
    </source>
</evidence>
<gene>
    <name evidence="5" type="ORF">R6Y95_08650</name>
</gene>
<evidence type="ECO:0000259" key="4">
    <source>
        <dbReference type="PROSITE" id="PS50893"/>
    </source>
</evidence>
<dbReference type="InterPro" id="IPR017871">
    <property type="entry name" value="ABC_transporter-like_CS"/>
</dbReference>
<dbReference type="GO" id="GO:0005524">
    <property type="term" value="F:ATP binding"/>
    <property type="evidence" value="ECO:0007669"/>
    <property type="project" value="UniProtKB-KW"/>
</dbReference>
<reference evidence="5 6" key="1">
    <citation type="submission" date="2023-10" db="EMBL/GenBank/DDBJ databases">
        <title>The complete genome sequence of Methanoculleus palmolei DSM 4273.</title>
        <authorList>
            <person name="Lai S.-J."/>
            <person name="You Y.-T."/>
            <person name="Chen S.-C."/>
        </authorList>
    </citation>
    <scope>NUCLEOTIDE SEQUENCE [LARGE SCALE GENOMIC DNA]</scope>
    <source>
        <strain evidence="5 6">DSM 4273</strain>
    </source>
</reference>
<dbReference type="Proteomes" id="UP001626603">
    <property type="component" value="Chromosome"/>
</dbReference>
<dbReference type="AlphaFoldDB" id="A0ABD8A910"/>
<dbReference type="PROSITE" id="PS50893">
    <property type="entry name" value="ABC_TRANSPORTER_2"/>
    <property type="match status" value="1"/>
</dbReference>
<dbReference type="GO" id="GO:0098796">
    <property type="term" value="C:membrane protein complex"/>
    <property type="evidence" value="ECO:0007669"/>
    <property type="project" value="UniProtKB-ARBA"/>
</dbReference>
<dbReference type="GO" id="GO:0022857">
    <property type="term" value="F:transmembrane transporter activity"/>
    <property type="evidence" value="ECO:0007669"/>
    <property type="project" value="UniProtKB-ARBA"/>
</dbReference>
<dbReference type="SUPFAM" id="SSF52540">
    <property type="entry name" value="P-loop containing nucleoside triphosphate hydrolases"/>
    <property type="match status" value="1"/>
</dbReference>
<keyword evidence="1" id="KW-0813">Transport</keyword>
<organism evidence="5 6">
    <name type="scientific">Methanoculleus palmolei</name>
    <dbReference type="NCBI Taxonomy" id="72612"/>
    <lineage>
        <taxon>Archaea</taxon>
        <taxon>Methanobacteriati</taxon>
        <taxon>Methanobacteriota</taxon>
        <taxon>Stenosarchaea group</taxon>
        <taxon>Methanomicrobia</taxon>
        <taxon>Methanomicrobiales</taxon>
        <taxon>Methanomicrobiaceae</taxon>
        <taxon>Methanoculleus</taxon>
    </lineage>
</organism>
<keyword evidence="2" id="KW-0547">Nucleotide-binding</keyword>
<dbReference type="PROSITE" id="PS00211">
    <property type="entry name" value="ABC_TRANSPORTER_1"/>
    <property type="match status" value="1"/>
</dbReference>
<dbReference type="Pfam" id="PF00005">
    <property type="entry name" value="ABC_tran"/>
    <property type="match status" value="1"/>
</dbReference>
<sequence>METIIETRHLNKAYNDQVTALADVNLAIGKGEFVALLGRSGSGKSTLLNILGGLDAPTSGEVRIDDKSVDFGDRKALIALRRESIGFVFQSFNLIPALTAQENVEYPLLFNYRDTAVRRERAADLLSLVGLADRAHHYPREMSGGEQQRVAIARALIGEPLIVLADEPTGNLDSKTRDEIFGLMRQVNQERETTFLIVTHERELGKRTDRVINLLDGSVVA</sequence>
<evidence type="ECO:0000256" key="2">
    <source>
        <dbReference type="ARBA" id="ARBA00022741"/>
    </source>
</evidence>
<dbReference type="InterPro" id="IPR003439">
    <property type="entry name" value="ABC_transporter-like_ATP-bd"/>
</dbReference>
<dbReference type="InterPro" id="IPR003593">
    <property type="entry name" value="AAA+_ATPase"/>
</dbReference>
<evidence type="ECO:0000256" key="3">
    <source>
        <dbReference type="ARBA" id="ARBA00022840"/>
    </source>
</evidence>
<dbReference type="CDD" id="cd03255">
    <property type="entry name" value="ABC_MJ0796_LolCDE_FtsE"/>
    <property type="match status" value="1"/>
</dbReference>
<dbReference type="Gene3D" id="3.40.50.300">
    <property type="entry name" value="P-loop containing nucleotide triphosphate hydrolases"/>
    <property type="match status" value="1"/>
</dbReference>
<dbReference type="PANTHER" id="PTHR24220">
    <property type="entry name" value="IMPORT ATP-BINDING PROTEIN"/>
    <property type="match status" value="1"/>
</dbReference>
<dbReference type="InterPro" id="IPR017911">
    <property type="entry name" value="MacB-like_ATP-bd"/>
</dbReference>
<proteinExistence type="predicted"/>
<evidence type="ECO:0000313" key="6">
    <source>
        <dbReference type="Proteomes" id="UP001626603"/>
    </source>
</evidence>
<dbReference type="InterPro" id="IPR027417">
    <property type="entry name" value="P-loop_NTPase"/>
</dbReference>
<protein>
    <submittedName>
        <fullName evidence="5">ABC transporter ATP-binding protein</fullName>
    </submittedName>
</protein>
<accession>A0ABD8A910</accession>
<evidence type="ECO:0000313" key="5">
    <source>
        <dbReference type="EMBL" id="WOX55528.1"/>
    </source>
</evidence>
<keyword evidence="6" id="KW-1185">Reference proteome</keyword>
<dbReference type="SMART" id="SM00382">
    <property type="entry name" value="AAA"/>
    <property type="match status" value="1"/>
</dbReference>